<dbReference type="SUPFAM" id="SSF51306">
    <property type="entry name" value="LexA/Signal peptidase"/>
    <property type="match status" value="1"/>
</dbReference>
<dbReference type="Pfam" id="PF10502">
    <property type="entry name" value="Peptidase_S26"/>
    <property type="match status" value="2"/>
</dbReference>
<dbReference type="GO" id="GO:0009003">
    <property type="term" value="F:signal peptidase activity"/>
    <property type="evidence" value="ECO:0007669"/>
    <property type="project" value="UniProtKB-EC"/>
</dbReference>
<dbReference type="GO" id="GO:0006465">
    <property type="term" value="P:signal peptide processing"/>
    <property type="evidence" value="ECO:0007669"/>
    <property type="project" value="InterPro"/>
</dbReference>
<evidence type="ECO:0000256" key="5">
    <source>
        <dbReference type="ARBA" id="ARBA00022801"/>
    </source>
</evidence>
<gene>
    <name evidence="9" type="primary">lepB</name>
    <name evidence="9" type="ORF">KDU71_22015</name>
</gene>
<reference evidence="9" key="1">
    <citation type="journal article" date="2018" name="Int. J. Syst. Evol. Microbiol.">
        <title>Carboxylicivirga sediminis sp. nov., isolated from coastal sediment.</title>
        <authorList>
            <person name="Wang F.Q."/>
            <person name="Ren L.H."/>
            <person name="Zou R.J."/>
            <person name="Sun Y.Z."/>
            <person name="Liu X.J."/>
            <person name="Jiang F."/>
            <person name="Liu L.J."/>
        </authorList>
    </citation>
    <scope>NUCLEOTIDE SEQUENCE</scope>
    <source>
        <strain evidence="9">JR1</strain>
    </source>
</reference>
<comment type="subcellular location">
    <subcellularLocation>
        <location evidence="7">Membrane</location>
        <topology evidence="7">Single-pass type II membrane protein</topology>
    </subcellularLocation>
</comment>
<protein>
    <recommendedName>
        <fullName evidence="4 7">Signal peptidase I</fullName>
        <ecNumber evidence="3 7">3.4.21.89</ecNumber>
    </recommendedName>
</protein>
<evidence type="ECO:0000256" key="4">
    <source>
        <dbReference type="ARBA" id="ARBA00019232"/>
    </source>
</evidence>
<dbReference type="AlphaFoldDB" id="A0A941F7N4"/>
<accession>A0A941F7N4</accession>
<dbReference type="CDD" id="cd06530">
    <property type="entry name" value="S26_SPase_I"/>
    <property type="match status" value="2"/>
</dbReference>
<feature type="active site" evidence="6">
    <location>
        <position position="90"/>
    </location>
</feature>
<organism evidence="9 10">
    <name type="scientific">Carboxylicivirga sediminis</name>
    <dbReference type="NCBI Taxonomy" id="2006564"/>
    <lineage>
        <taxon>Bacteria</taxon>
        <taxon>Pseudomonadati</taxon>
        <taxon>Bacteroidota</taxon>
        <taxon>Bacteroidia</taxon>
        <taxon>Marinilabiliales</taxon>
        <taxon>Marinilabiliaceae</taxon>
        <taxon>Carboxylicivirga</taxon>
    </lineage>
</organism>
<dbReference type="PANTHER" id="PTHR43390">
    <property type="entry name" value="SIGNAL PEPTIDASE I"/>
    <property type="match status" value="1"/>
</dbReference>
<evidence type="ECO:0000256" key="2">
    <source>
        <dbReference type="ARBA" id="ARBA00009370"/>
    </source>
</evidence>
<keyword evidence="7" id="KW-0472">Membrane</keyword>
<comment type="caution">
    <text evidence="7">Lacks conserved residue(s) required for the propagation of feature annotation.</text>
</comment>
<name>A0A941F7N4_9BACT</name>
<dbReference type="InterPro" id="IPR036286">
    <property type="entry name" value="LexA/Signal_pep-like_sf"/>
</dbReference>
<evidence type="ECO:0000256" key="1">
    <source>
        <dbReference type="ARBA" id="ARBA00000677"/>
    </source>
</evidence>
<evidence type="ECO:0000313" key="9">
    <source>
        <dbReference type="EMBL" id="MBR8538263.1"/>
    </source>
</evidence>
<dbReference type="PROSITE" id="PS00760">
    <property type="entry name" value="SPASE_I_2"/>
    <property type="match status" value="1"/>
</dbReference>
<keyword evidence="7" id="KW-0812">Transmembrane</keyword>
<evidence type="ECO:0000256" key="6">
    <source>
        <dbReference type="PIRSR" id="PIRSR600223-1"/>
    </source>
</evidence>
<dbReference type="Proteomes" id="UP000679220">
    <property type="component" value="Unassembled WGS sequence"/>
</dbReference>
<dbReference type="PROSITE" id="PS00761">
    <property type="entry name" value="SPASE_I_3"/>
    <property type="match status" value="1"/>
</dbReference>
<dbReference type="NCBIfam" id="TIGR02227">
    <property type="entry name" value="sigpep_I_bact"/>
    <property type="match status" value="1"/>
</dbReference>
<keyword evidence="10" id="KW-1185">Reference proteome</keyword>
<dbReference type="GO" id="GO:0004252">
    <property type="term" value="F:serine-type endopeptidase activity"/>
    <property type="evidence" value="ECO:0007669"/>
    <property type="project" value="InterPro"/>
</dbReference>
<reference evidence="9" key="2">
    <citation type="submission" date="2021-04" db="EMBL/GenBank/DDBJ databases">
        <authorList>
            <person name="Zhang T."/>
            <person name="Zhang Y."/>
            <person name="Lu D."/>
            <person name="Zuo D."/>
            <person name="Du Z."/>
        </authorList>
    </citation>
    <scope>NUCLEOTIDE SEQUENCE</scope>
    <source>
        <strain evidence="9">JR1</strain>
    </source>
</reference>
<comment type="caution">
    <text evidence="9">The sequence shown here is derived from an EMBL/GenBank/DDBJ whole genome shotgun (WGS) entry which is preliminary data.</text>
</comment>
<evidence type="ECO:0000256" key="7">
    <source>
        <dbReference type="RuleBase" id="RU362042"/>
    </source>
</evidence>
<comment type="similarity">
    <text evidence="2 7">Belongs to the peptidase S26 family.</text>
</comment>
<dbReference type="InterPro" id="IPR000223">
    <property type="entry name" value="Pept_S26A_signal_pept_1"/>
</dbReference>
<comment type="catalytic activity">
    <reaction evidence="1 7">
        <text>Cleavage of hydrophobic, N-terminal signal or leader sequences from secreted and periplasmic proteins.</text>
        <dbReference type="EC" id="3.4.21.89"/>
    </reaction>
</comment>
<dbReference type="PANTHER" id="PTHR43390:SF1">
    <property type="entry name" value="CHLOROPLAST PROCESSING PEPTIDASE"/>
    <property type="match status" value="1"/>
</dbReference>
<feature type="domain" description="Peptidase S26" evidence="8">
    <location>
        <begin position="345"/>
        <end position="383"/>
    </location>
</feature>
<dbReference type="InterPro" id="IPR019758">
    <property type="entry name" value="Pept_S26A_signal_pept_1_CS"/>
</dbReference>
<dbReference type="RefSeq" id="WP_212193286.1">
    <property type="nucleotide sequence ID" value="NZ_JAGTAR010000057.1"/>
</dbReference>
<sequence>MKAALQYLLIIIWLLLAIWSQSWVLISLLCLVSVLLWHPALKHWLRNYSNQIARARVKWLEWLLALGISILFIGFVNTYAISFYTMQSSSMSPAHNINELIVINKLAYGPARQVNQCQKYRRLPGYSPMKHGDVLAFHFPEADTSFVKHVEENYHFVKRQYQTTKSYNPLLKAEVQHNPVNNRKIFIKRLIALPGDTMSISNGEYFINNQRLACNELFVAKYSLRSSTPDHIKEAIRKKAHTTYRENGTQQIEIQRKLVEENNWGAYLNIEEETMNMPNTYVFPFQASYFWNASYMGPIIIPTKGKTVRLTMTNIPLYRRIIEAYEDNHLAIKNNTILINGKNSKEYTFKMNYYWVAGDNQKHSFDSRYWGFVPENHIIGRVEKLSDTK</sequence>
<feature type="transmembrane region" description="Helical" evidence="7">
    <location>
        <begin position="6"/>
        <end position="38"/>
    </location>
</feature>
<evidence type="ECO:0000313" key="10">
    <source>
        <dbReference type="Proteomes" id="UP000679220"/>
    </source>
</evidence>
<dbReference type="Gene3D" id="2.10.109.10">
    <property type="entry name" value="Umud Fragment, subunit A"/>
    <property type="match status" value="2"/>
</dbReference>
<proteinExistence type="inferred from homology"/>
<keyword evidence="5 7" id="KW-0378">Hydrolase</keyword>
<dbReference type="InterPro" id="IPR019533">
    <property type="entry name" value="Peptidase_S26"/>
</dbReference>
<feature type="active site" evidence="6">
    <location>
        <position position="188"/>
    </location>
</feature>
<keyword evidence="7" id="KW-0645">Protease</keyword>
<dbReference type="EMBL" id="JAGTAR010000057">
    <property type="protein sequence ID" value="MBR8538263.1"/>
    <property type="molecule type" value="Genomic_DNA"/>
</dbReference>
<feature type="transmembrane region" description="Helical" evidence="7">
    <location>
        <begin position="59"/>
        <end position="84"/>
    </location>
</feature>
<evidence type="ECO:0000256" key="3">
    <source>
        <dbReference type="ARBA" id="ARBA00013208"/>
    </source>
</evidence>
<evidence type="ECO:0000259" key="8">
    <source>
        <dbReference type="Pfam" id="PF10502"/>
    </source>
</evidence>
<dbReference type="EC" id="3.4.21.89" evidence="3 7"/>
<feature type="domain" description="Peptidase S26" evidence="8">
    <location>
        <begin position="59"/>
        <end position="233"/>
    </location>
</feature>
<dbReference type="GO" id="GO:0016020">
    <property type="term" value="C:membrane"/>
    <property type="evidence" value="ECO:0007669"/>
    <property type="project" value="UniProtKB-SubCell"/>
</dbReference>
<dbReference type="InterPro" id="IPR019757">
    <property type="entry name" value="Pept_S26A_signal_pept_1_Lys-AS"/>
</dbReference>
<keyword evidence="7" id="KW-1133">Transmembrane helix</keyword>